<dbReference type="InterPro" id="IPR047843">
    <property type="entry name" value="WLS-like_TM"/>
</dbReference>
<feature type="transmembrane region" description="Helical" evidence="9">
    <location>
        <begin position="100"/>
        <end position="124"/>
    </location>
</feature>
<keyword evidence="3" id="KW-0217">Developmental protein</keyword>
<evidence type="ECO:0000256" key="2">
    <source>
        <dbReference type="ARBA" id="ARBA00008148"/>
    </source>
</evidence>
<evidence type="ECO:0000256" key="6">
    <source>
        <dbReference type="ARBA" id="ARBA00022989"/>
    </source>
</evidence>
<evidence type="ECO:0000313" key="12">
    <source>
        <dbReference type="EMBL" id="CAI8005980.1"/>
    </source>
</evidence>
<dbReference type="InterPro" id="IPR053936">
    <property type="entry name" value="WLS_GOLD"/>
</dbReference>
<dbReference type="AlphaFoldDB" id="A0AA35W8N6"/>
<protein>
    <submittedName>
        <fullName evidence="12">Protein wntless homolog</fullName>
    </submittedName>
</protein>
<keyword evidence="5 9" id="KW-0812">Transmembrane</keyword>
<comment type="similarity">
    <text evidence="2">Belongs to the wntless family.</text>
</comment>
<evidence type="ECO:0000256" key="7">
    <source>
        <dbReference type="ARBA" id="ARBA00023034"/>
    </source>
</evidence>
<reference evidence="12" key="1">
    <citation type="submission" date="2023-03" db="EMBL/GenBank/DDBJ databases">
        <authorList>
            <person name="Steffen K."/>
            <person name="Cardenas P."/>
        </authorList>
    </citation>
    <scope>NUCLEOTIDE SEQUENCE</scope>
</reference>
<gene>
    <name evidence="12" type="ORF">GBAR_LOCUS4516</name>
</gene>
<dbReference type="GO" id="GO:0017147">
    <property type="term" value="F:Wnt-protein binding"/>
    <property type="evidence" value="ECO:0007669"/>
    <property type="project" value="InterPro"/>
</dbReference>
<proteinExistence type="inferred from homology"/>
<evidence type="ECO:0000259" key="10">
    <source>
        <dbReference type="Pfam" id="PF06664"/>
    </source>
</evidence>
<keyword evidence="8 9" id="KW-0472">Membrane</keyword>
<keyword evidence="7" id="KW-0333">Golgi apparatus</keyword>
<dbReference type="EMBL" id="CASHTH010000655">
    <property type="protein sequence ID" value="CAI8005980.1"/>
    <property type="molecule type" value="Genomic_DNA"/>
</dbReference>
<evidence type="ECO:0000256" key="9">
    <source>
        <dbReference type="SAM" id="Phobius"/>
    </source>
</evidence>
<evidence type="ECO:0000256" key="5">
    <source>
        <dbReference type="ARBA" id="ARBA00022692"/>
    </source>
</evidence>
<evidence type="ECO:0000256" key="4">
    <source>
        <dbReference type="ARBA" id="ARBA00022687"/>
    </source>
</evidence>
<evidence type="ECO:0000259" key="11">
    <source>
        <dbReference type="Pfam" id="PF21883"/>
    </source>
</evidence>
<feature type="domain" description="Wntless GOLD" evidence="11">
    <location>
        <begin position="4"/>
        <end position="93"/>
    </location>
</feature>
<evidence type="ECO:0000256" key="3">
    <source>
        <dbReference type="ARBA" id="ARBA00022473"/>
    </source>
</evidence>
<sequence>MNYVLMEVVLGYRDNHRGPWQRMAQGNITRTLRCHMTEWRYLECEHMQLFELGSVYHPQYLVNVAFPYLPLSSLPQYRGLAPLNKLALYVVHQTMAFTDLWFTLKCVLFPVSLVTLCWLLWRLAGNSSMLNLTHKSLVFMCAALTAYNAPIEMLTLYLNIPWMLVIDDFRQGLLISSLFFFWIVFVGEHTAGDRESGLREELWELLEAAGHHSNSSIFMFVYEFCERGIQQCSHSTVFGATSLWRNMCLLVCGCGHVVGLWSTW</sequence>
<comment type="caution">
    <text evidence="12">The sequence shown here is derived from an EMBL/GenBank/DDBJ whole genome shotgun (WGS) entry which is preliminary data.</text>
</comment>
<dbReference type="GO" id="GO:0006886">
    <property type="term" value="P:intracellular protein transport"/>
    <property type="evidence" value="ECO:0007669"/>
    <property type="project" value="TreeGrafter"/>
</dbReference>
<dbReference type="Pfam" id="PF21883">
    <property type="entry name" value="WLS_GOLD"/>
    <property type="match status" value="1"/>
</dbReference>
<evidence type="ECO:0000313" key="13">
    <source>
        <dbReference type="Proteomes" id="UP001174909"/>
    </source>
</evidence>
<name>A0AA35W8N6_GEOBA</name>
<evidence type="ECO:0000256" key="1">
    <source>
        <dbReference type="ARBA" id="ARBA00004653"/>
    </source>
</evidence>
<dbReference type="InterPro" id="IPR009551">
    <property type="entry name" value="Wntless"/>
</dbReference>
<dbReference type="PANTHER" id="PTHR13449">
    <property type="entry name" value="INTEGRAL MEMBRANE PROTEIN GPR177"/>
    <property type="match status" value="1"/>
</dbReference>
<evidence type="ECO:0000256" key="8">
    <source>
        <dbReference type="ARBA" id="ARBA00023136"/>
    </source>
</evidence>
<feature type="domain" description="Wntless-like transmembrane" evidence="10">
    <location>
        <begin position="96"/>
        <end position="258"/>
    </location>
</feature>
<comment type="subcellular location">
    <subcellularLocation>
        <location evidence="1">Golgi apparatus membrane</location>
        <topology evidence="1">Multi-pass membrane protein</topology>
    </subcellularLocation>
</comment>
<keyword evidence="13" id="KW-1185">Reference proteome</keyword>
<feature type="transmembrane region" description="Helical" evidence="9">
    <location>
        <begin position="172"/>
        <end position="191"/>
    </location>
</feature>
<dbReference type="GO" id="GO:0000139">
    <property type="term" value="C:Golgi membrane"/>
    <property type="evidence" value="ECO:0007669"/>
    <property type="project" value="UniProtKB-SubCell"/>
</dbReference>
<organism evidence="12 13">
    <name type="scientific">Geodia barretti</name>
    <name type="common">Barrett's horny sponge</name>
    <dbReference type="NCBI Taxonomy" id="519541"/>
    <lineage>
        <taxon>Eukaryota</taxon>
        <taxon>Metazoa</taxon>
        <taxon>Porifera</taxon>
        <taxon>Demospongiae</taxon>
        <taxon>Heteroscleromorpha</taxon>
        <taxon>Tetractinellida</taxon>
        <taxon>Astrophorina</taxon>
        <taxon>Geodiidae</taxon>
        <taxon>Geodia</taxon>
    </lineage>
</organism>
<keyword evidence="4" id="KW-0879">Wnt signaling pathway</keyword>
<dbReference type="Pfam" id="PF06664">
    <property type="entry name" value="WLS-like_TM"/>
    <property type="match status" value="1"/>
</dbReference>
<keyword evidence="6 9" id="KW-1133">Transmembrane helix</keyword>
<feature type="transmembrane region" description="Helical" evidence="9">
    <location>
        <begin position="136"/>
        <end position="160"/>
    </location>
</feature>
<dbReference type="Proteomes" id="UP001174909">
    <property type="component" value="Unassembled WGS sequence"/>
</dbReference>
<accession>A0AA35W8N6</accession>
<dbReference type="PANTHER" id="PTHR13449:SF2">
    <property type="entry name" value="PROTEIN WNTLESS HOMOLOG"/>
    <property type="match status" value="1"/>
</dbReference>
<dbReference type="GO" id="GO:0016055">
    <property type="term" value="P:Wnt signaling pathway"/>
    <property type="evidence" value="ECO:0007669"/>
    <property type="project" value="UniProtKB-KW"/>
</dbReference>
<dbReference type="GO" id="GO:0061355">
    <property type="term" value="P:Wnt protein secretion"/>
    <property type="evidence" value="ECO:0007669"/>
    <property type="project" value="TreeGrafter"/>
</dbReference>